<keyword evidence="2" id="KW-1185">Reference proteome</keyword>
<comment type="caution">
    <text evidence="1">The sequence shown here is derived from an EMBL/GenBank/DDBJ whole genome shotgun (WGS) entry which is preliminary data.</text>
</comment>
<dbReference type="AlphaFoldDB" id="A0A9D4EIF7"/>
<gene>
    <name evidence="1" type="ORF">DPMN_180076</name>
</gene>
<sequence>MQERRKGQFCLQERTVVPQVLPNIETERVAEALVDMYSRLGIPEEMLTDQGSLLQT</sequence>
<evidence type="ECO:0000313" key="2">
    <source>
        <dbReference type="Proteomes" id="UP000828390"/>
    </source>
</evidence>
<organism evidence="1 2">
    <name type="scientific">Dreissena polymorpha</name>
    <name type="common">Zebra mussel</name>
    <name type="synonym">Mytilus polymorpha</name>
    <dbReference type="NCBI Taxonomy" id="45954"/>
    <lineage>
        <taxon>Eukaryota</taxon>
        <taxon>Metazoa</taxon>
        <taxon>Spiralia</taxon>
        <taxon>Lophotrochozoa</taxon>
        <taxon>Mollusca</taxon>
        <taxon>Bivalvia</taxon>
        <taxon>Autobranchia</taxon>
        <taxon>Heteroconchia</taxon>
        <taxon>Euheterodonta</taxon>
        <taxon>Imparidentia</taxon>
        <taxon>Neoheterodontei</taxon>
        <taxon>Myida</taxon>
        <taxon>Dreissenoidea</taxon>
        <taxon>Dreissenidae</taxon>
        <taxon>Dreissena</taxon>
    </lineage>
</organism>
<name>A0A9D4EIF7_DREPO</name>
<dbReference type="EMBL" id="JAIWYP010000009">
    <property type="protein sequence ID" value="KAH3778607.1"/>
    <property type="molecule type" value="Genomic_DNA"/>
</dbReference>
<evidence type="ECO:0000313" key="1">
    <source>
        <dbReference type="EMBL" id="KAH3778607.1"/>
    </source>
</evidence>
<accession>A0A9D4EIF7</accession>
<protein>
    <submittedName>
        <fullName evidence="1">Uncharacterized protein</fullName>
    </submittedName>
</protein>
<dbReference type="Proteomes" id="UP000828390">
    <property type="component" value="Unassembled WGS sequence"/>
</dbReference>
<reference evidence="1" key="2">
    <citation type="submission" date="2020-11" db="EMBL/GenBank/DDBJ databases">
        <authorList>
            <person name="McCartney M.A."/>
            <person name="Auch B."/>
            <person name="Kono T."/>
            <person name="Mallez S."/>
            <person name="Becker A."/>
            <person name="Gohl D.M."/>
            <person name="Silverstein K.A.T."/>
            <person name="Koren S."/>
            <person name="Bechman K.B."/>
            <person name="Herman A."/>
            <person name="Abrahante J.E."/>
            <person name="Garbe J."/>
        </authorList>
    </citation>
    <scope>NUCLEOTIDE SEQUENCE</scope>
    <source>
        <strain evidence="1">Duluth1</strain>
        <tissue evidence="1">Whole animal</tissue>
    </source>
</reference>
<reference evidence="1" key="1">
    <citation type="journal article" date="2019" name="bioRxiv">
        <title>The Genome of the Zebra Mussel, Dreissena polymorpha: A Resource for Invasive Species Research.</title>
        <authorList>
            <person name="McCartney M.A."/>
            <person name="Auch B."/>
            <person name="Kono T."/>
            <person name="Mallez S."/>
            <person name="Zhang Y."/>
            <person name="Obille A."/>
            <person name="Becker A."/>
            <person name="Abrahante J.E."/>
            <person name="Garbe J."/>
            <person name="Badalamenti J.P."/>
            <person name="Herman A."/>
            <person name="Mangelson H."/>
            <person name="Liachko I."/>
            <person name="Sullivan S."/>
            <person name="Sone E.D."/>
            <person name="Koren S."/>
            <person name="Silverstein K.A.T."/>
            <person name="Beckman K.B."/>
            <person name="Gohl D.M."/>
        </authorList>
    </citation>
    <scope>NUCLEOTIDE SEQUENCE</scope>
    <source>
        <strain evidence="1">Duluth1</strain>
        <tissue evidence="1">Whole animal</tissue>
    </source>
</reference>
<proteinExistence type="predicted"/>